<dbReference type="InterPro" id="IPR012337">
    <property type="entry name" value="RNaseH-like_sf"/>
</dbReference>
<keyword evidence="4" id="KW-1185">Reference proteome</keyword>
<name>A0ABV3CGX2_9ACTN</name>
<dbReference type="SUPFAM" id="SSF53098">
    <property type="entry name" value="Ribonuclease H-like"/>
    <property type="match status" value="1"/>
</dbReference>
<dbReference type="RefSeq" id="WP_358478813.1">
    <property type="nucleotide sequence ID" value="NZ_JBEZAE010000023.1"/>
</dbReference>
<feature type="compositionally biased region" description="Polar residues" evidence="1">
    <location>
        <begin position="57"/>
        <end position="71"/>
    </location>
</feature>
<comment type="caution">
    <text evidence="3">The sequence shown here is derived from an EMBL/GenBank/DDBJ whole genome shotgun (WGS) entry which is preliminary data.</text>
</comment>
<dbReference type="InterPro" id="IPR002559">
    <property type="entry name" value="Transposase_11"/>
</dbReference>
<evidence type="ECO:0000313" key="3">
    <source>
        <dbReference type="EMBL" id="MEU7074031.1"/>
    </source>
</evidence>
<accession>A0ABV3CGX2</accession>
<evidence type="ECO:0000256" key="1">
    <source>
        <dbReference type="SAM" id="MobiDB-lite"/>
    </source>
</evidence>
<dbReference type="Proteomes" id="UP001551329">
    <property type="component" value="Unassembled WGS sequence"/>
</dbReference>
<sequence length="86" mass="9496">MTLDYDAVAGEPAAELVALYRERWVIELTFDEIKNHLGPGGRSGRRRRRASGRSCGPTSRLTRPSVSSPTRLRSPVRSLMPTACPT</sequence>
<dbReference type="EMBL" id="JBEZAE010000023">
    <property type="protein sequence ID" value="MEU7074031.1"/>
    <property type="molecule type" value="Genomic_DNA"/>
</dbReference>
<dbReference type="Pfam" id="PF01609">
    <property type="entry name" value="DDE_Tnp_1"/>
    <property type="match status" value="1"/>
</dbReference>
<reference evidence="3 4" key="1">
    <citation type="submission" date="2024-06" db="EMBL/GenBank/DDBJ databases">
        <title>The Natural Products Discovery Center: Release of the First 8490 Sequenced Strains for Exploring Actinobacteria Biosynthetic Diversity.</title>
        <authorList>
            <person name="Kalkreuter E."/>
            <person name="Kautsar S.A."/>
            <person name="Yang D."/>
            <person name="Bader C.D."/>
            <person name="Teijaro C.N."/>
            <person name="Fluegel L."/>
            <person name="Davis C.M."/>
            <person name="Simpson J.R."/>
            <person name="Lauterbach L."/>
            <person name="Steele A.D."/>
            <person name="Gui C."/>
            <person name="Meng S."/>
            <person name="Li G."/>
            <person name="Viehrig K."/>
            <person name="Ye F."/>
            <person name="Su P."/>
            <person name="Kiefer A.F."/>
            <person name="Nichols A."/>
            <person name="Cepeda A.J."/>
            <person name="Yan W."/>
            <person name="Fan B."/>
            <person name="Jiang Y."/>
            <person name="Adhikari A."/>
            <person name="Zheng C.-J."/>
            <person name="Schuster L."/>
            <person name="Cowan T.M."/>
            <person name="Smanski M.J."/>
            <person name="Chevrette M.G."/>
            <person name="De Carvalho L.P.S."/>
            <person name="Shen B."/>
        </authorList>
    </citation>
    <scope>NUCLEOTIDE SEQUENCE [LARGE SCALE GENOMIC DNA]</scope>
    <source>
        <strain evidence="3 4">NPDC045974</strain>
    </source>
</reference>
<evidence type="ECO:0000259" key="2">
    <source>
        <dbReference type="Pfam" id="PF01609"/>
    </source>
</evidence>
<feature type="domain" description="Transposase IS4-like" evidence="2">
    <location>
        <begin position="12"/>
        <end position="50"/>
    </location>
</feature>
<proteinExistence type="predicted"/>
<evidence type="ECO:0000313" key="4">
    <source>
        <dbReference type="Proteomes" id="UP001551329"/>
    </source>
</evidence>
<organism evidence="3 4">
    <name type="scientific">Streptomyces narbonensis</name>
    <dbReference type="NCBI Taxonomy" id="67333"/>
    <lineage>
        <taxon>Bacteria</taxon>
        <taxon>Bacillati</taxon>
        <taxon>Actinomycetota</taxon>
        <taxon>Actinomycetes</taxon>
        <taxon>Kitasatosporales</taxon>
        <taxon>Streptomycetaceae</taxon>
        <taxon>Streptomyces</taxon>
    </lineage>
</organism>
<protein>
    <submittedName>
        <fullName evidence="3">Transposase</fullName>
    </submittedName>
</protein>
<gene>
    <name evidence="3" type="ORF">AB0A88_28415</name>
</gene>
<feature type="region of interest" description="Disordered" evidence="1">
    <location>
        <begin position="36"/>
        <end position="86"/>
    </location>
</feature>